<feature type="domain" description="Methionyl/Leucyl tRNA synthetase" evidence="8">
    <location>
        <begin position="14"/>
        <end position="379"/>
    </location>
</feature>
<evidence type="ECO:0000256" key="3">
    <source>
        <dbReference type="ARBA" id="ARBA00022840"/>
    </source>
</evidence>
<dbReference type="InterPro" id="IPR023458">
    <property type="entry name" value="Met-tRNA_ligase_1"/>
</dbReference>
<protein>
    <submittedName>
        <fullName evidence="9">Methionyl-tRNA synthetase</fullName>
        <ecNumber evidence="9">6.1.1.10</ecNumber>
    </submittedName>
</protein>
<dbReference type="Gene3D" id="2.20.28.20">
    <property type="entry name" value="Methionyl-tRNA synthetase, Zn-domain"/>
    <property type="match status" value="1"/>
</dbReference>
<dbReference type="GO" id="GO:0004825">
    <property type="term" value="F:methionine-tRNA ligase activity"/>
    <property type="evidence" value="ECO:0007669"/>
    <property type="project" value="UniProtKB-EC"/>
</dbReference>
<comment type="catalytic activity">
    <reaction evidence="6">
        <text>tRNA(Met) + L-methionine + ATP = L-methionyl-tRNA(Met) + AMP + diphosphate</text>
        <dbReference type="Rhea" id="RHEA:13481"/>
        <dbReference type="Rhea" id="RHEA-COMP:9667"/>
        <dbReference type="Rhea" id="RHEA-COMP:9698"/>
        <dbReference type="ChEBI" id="CHEBI:30616"/>
        <dbReference type="ChEBI" id="CHEBI:33019"/>
        <dbReference type="ChEBI" id="CHEBI:57844"/>
        <dbReference type="ChEBI" id="CHEBI:78442"/>
        <dbReference type="ChEBI" id="CHEBI:78530"/>
        <dbReference type="ChEBI" id="CHEBI:456215"/>
        <dbReference type="EC" id="6.1.1.10"/>
    </reaction>
</comment>
<dbReference type="SUPFAM" id="SSF52374">
    <property type="entry name" value="Nucleotidylyl transferase"/>
    <property type="match status" value="1"/>
</dbReference>
<evidence type="ECO:0000313" key="9">
    <source>
        <dbReference type="EMBL" id="VEB34788.1"/>
    </source>
</evidence>
<evidence type="ECO:0000256" key="1">
    <source>
        <dbReference type="ARBA" id="ARBA00022598"/>
    </source>
</evidence>
<dbReference type="RefSeq" id="WP_028382635.1">
    <property type="nucleotide sequence ID" value="NZ_CAAAIT010000005.1"/>
</dbReference>
<evidence type="ECO:0000256" key="5">
    <source>
        <dbReference type="ARBA" id="ARBA00023146"/>
    </source>
</evidence>
<evidence type="ECO:0000256" key="7">
    <source>
        <dbReference type="RuleBase" id="RU363039"/>
    </source>
</evidence>
<dbReference type="InterPro" id="IPR001412">
    <property type="entry name" value="aa-tRNA-synth_I_CS"/>
</dbReference>
<dbReference type="EMBL" id="LR134173">
    <property type="protein sequence ID" value="VEB34788.1"/>
    <property type="molecule type" value="Genomic_DNA"/>
</dbReference>
<dbReference type="EC" id="6.1.1.10" evidence="9"/>
<keyword evidence="10" id="KW-1185">Reference proteome</keyword>
<organism evidence="9 10">
    <name type="scientific">Legionella cherrii</name>
    <dbReference type="NCBI Taxonomy" id="28084"/>
    <lineage>
        <taxon>Bacteria</taxon>
        <taxon>Pseudomonadati</taxon>
        <taxon>Pseudomonadota</taxon>
        <taxon>Gammaproteobacteria</taxon>
        <taxon>Legionellales</taxon>
        <taxon>Legionellaceae</taxon>
        <taxon>Legionella</taxon>
    </lineage>
</organism>
<accession>A0ABY6T3T4</accession>
<dbReference type="InterPro" id="IPR015413">
    <property type="entry name" value="Methionyl/Leucyl_tRNA_Synth"/>
</dbReference>
<keyword evidence="5 7" id="KW-0030">Aminoacyl-tRNA synthetase</keyword>
<dbReference type="PROSITE" id="PS00178">
    <property type="entry name" value="AA_TRNA_LIGASE_I"/>
    <property type="match status" value="1"/>
</dbReference>
<dbReference type="InterPro" id="IPR014729">
    <property type="entry name" value="Rossmann-like_a/b/a_fold"/>
</dbReference>
<keyword evidence="3 7" id="KW-0067">ATP-binding</keyword>
<evidence type="ECO:0000259" key="8">
    <source>
        <dbReference type="Pfam" id="PF09334"/>
    </source>
</evidence>
<evidence type="ECO:0000256" key="6">
    <source>
        <dbReference type="ARBA" id="ARBA00047364"/>
    </source>
</evidence>
<dbReference type="PANTHER" id="PTHR45765:SF1">
    <property type="entry name" value="METHIONINE--TRNA LIGASE, CYTOPLASMIC"/>
    <property type="match status" value="1"/>
</dbReference>
<reference evidence="9 10" key="1">
    <citation type="submission" date="2018-12" db="EMBL/GenBank/DDBJ databases">
        <authorList>
            <consortium name="Pathogen Informatics"/>
        </authorList>
    </citation>
    <scope>NUCLEOTIDE SEQUENCE [LARGE SCALE GENOMIC DNA]</scope>
    <source>
        <strain evidence="9 10">NCTC11976</strain>
    </source>
</reference>
<name>A0ABY6T3T4_9GAMM</name>
<dbReference type="Gene3D" id="3.40.50.620">
    <property type="entry name" value="HUPs"/>
    <property type="match status" value="1"/>
</dbReference>
<proteinExistence type="inferred from homology"/>
<gene>
    <name evidence="9" type="primary">metG_2</name>
    <name evidence="9" type="ORF">NCTC11976_01018</name>
</gene>
<dbReference type="Pfam" id="PF09334">
    <property type="entry name" value="tRNA-synt_1g"/>
    <property type="match status" value="1"/>
</dbReference>
<evidence type="ECO:0000256" key="2">
    <source>
        <dbReference type="ARBA" id="ARBA00022741"/>
    </source>
</evidence>
<comment type="similarity">
    <text evidence="7">Belongs to the class-I aminoacyl-tRNA synthetase family.</text>
</comment>
<evidence type="ECO:0000256" key="4">
    <source>
        <dbReference type="ARBA" id="ARBA00022917"/>
    </source>
</evidence>
<evidence type="ECO:0000313" key="10">
    <source>
        <dbReference type="Proteomes" id="UP000277577"/>
    </source>
</evidence>
<dbReference type="InterPro" id="IPR029038">
    <property type="entry name" value="MetRS_Zn"/>
</dbReference>
<dbReference type="PANTHER" id="PTHR45765">
    <property type="entry name" value="METHIONINE--TRNA LIGASE"/>
    <property type="match status" value="1"/>
</dbReference>
<dbReference type="Proteomes" id="UP000277577">
    <property type="component" value="Chromosome"/>
</dbReference>
<keyword evidence="4 7" id="KW-0648">Protein biosynthesis</keyword>
<sequence>MAKYKKNYLLIPSVPTPNGRLHLGHIGGPFLSVDILARYLRLRGHSAWIISGTDSYESYTAGKAEEEGLTPEETGNHYHDLIAHDLKSMHIQCDQFVNPLAEPWNTSYHTWHEQIMQQLLHNKAMVLLKEKMPWDQKNQRYLNGYWLQGNCPVCFEKTASYFCECCGAHFRPEEMICDTHLGPREVENIFLELPKHVELNSKGINKNLETLFHRYQMLQNNRFRLTTQCNWGLADNTDNTGTRTLFSYGFIFAYFLMFGEIAGTLMGSNKNAFAVDSEVITISSFGIDNALPFLSSALGISTACPQYKPFDYYLVNYFYYLDGSKFSTSRQHMIGVDDAINQKGLSSDLIRLYLASLDVRNQTGNFVLDEFIQYYNRTLDWLECYVMRGIPNIPAVITSPCEERLQHQLRDLFAIQEDALQPHHFLPHLGVRSLSDWMILGQNLEPNSNDYFWWLKGFTLVIYPYMPELGGKIWSALGYKHSPVQTDFFAQPARPLQKEIKLTLKRITHEFESHTEGLSYEPNAS</sequence>
<keyword evidence="1 7" id="KW-0436">Ligase</keyword>
<keyword evidence="2 7" id="KW-0547">Nucleotide-binding</keyword>
<dbReference type="NCBIfam" id="NF008863">
    <property type="entry name" value="PRK11893.2-5"/>
    <property type="match status" value="1"/>
</dbReference>